<keyword evidence="11" id="KW-0862">Zinc</keyword>
<evidence type="ECO:0000256" key="3">
    <source>
        <dbReference type="ARBA" id="ARBA00004418"/>
    </source>
</evidence>
<dbReference type="NCBIfam" id="NF033088">
    <property type="entry name" value="bla_subclass_B1"/>
    <property type="match status" value="1"/>
</dbReference>
<keyword evidence="8 13" id="KW-0732">Signal</keyword>
<feature type="domain" description="Metallo-beta-lactamase" evidence="14">
    <location>
        <begin position="50"/>
        <end position="220"/>
    </location>
</feature>
<dbReference type="EC" id="3.5.2.6" evidence="6"/>
<dbReference type="Gene3D" id="3.60.15.10">
    <property type="entry name" value="Ribonuclease Z/Hydroxyacylglutathione hydrolase-like"/>
    <property type="match status" value="1"/>
</dbReference>
<dbReference type="Pfam" id="PF00753">
    <property type="entry name" value="Lactamase_B"/>
    <property type="match status" value="1"/>
</dbReference>
<feature type="chain" id="PRO_5046422098" description="beta-lactamase" evidence="13">
    <location>
        <begin position="19"/>
        <end position="240"/>
    </location>
</feature>
<dbReference type="PANTHER" id="PTHR42951:SF4">
    <property type="entry name" value="ACYL-COENZYME A THIOESTERASE MBLAC2"/>
    <property type="match status" value="1"/>
</dbReference>
<keyword evidence="7" id="KW-0479">Metal-binding</keyword>
<comment type="subcellular location">
    <subcellularLocation>
        <location evidence="3">Periplasm</location>
    </subcellularLocation>
</comment>
<dbReference type="NCBIfam" id="NF012229">
    <property type="entry name" value="bla_class_B_core"/>
    <property type="match status" value="1"/>
</dbReference>
<keyword evidence="16" id="KW-1185">Reference proteome</keyword>
<keyword evidence="10 15" id="KW-0378">Hydrolase</keyword>
<feature type="signal peptide" evidence="13">
    <location>
        <begin position="1"/>
        <end position="18"/>
    </location>
</feature>
<gene>
    <name evidence="15" type="ORF">HDF23_003692</name>
</gene>
<evidence type="ECO:0000256" key="2">
    <source>
        <dbReference type="ARBA" id="ARBA00001947"/>
    </source>
</evidence>
<reference evidence="15 16" key="1">
    <citation type="submission" date="2020-08" db="EMBL/GenBank/DDBJ databases">
        <title>Genomic Encyclopedia of Type Strains, Phase IV (KMG-V): Genome sequencing to study the core and pangenomes of soil and plant-associated prokaryotes.</title>
        <authorList>
            <person name="Whitman W."/>
        </authorList>
    </citation>
    <scope>NUCLEOTIDE SEQUENCE [LARGE SCALE GENOMIC DNA]</scope>
    <source>
        <strain evidence="15 16">ANJLi2</strain>
    </source>
</reference>
<dbReference type="SUPFAM" id="SSF56281">
    <property type="entry name" value="Metallo-hydrolase/oxidoreductase"/>
    <property type="match status" value="1"/>
</dbReference>
<dbReference type="InterPro" id="IPR058199">
    <property type="entry name" value="BlaB//VIM/IMP-1"/>
</dbReference>
<evidence type="ECO:0000256" key="1">
    <source>
        <dbReference type="ARBA" id="ARBA00001526"/>
    </source>
</evidence>
<organism evidence="15 16">
    <name type="scientific">Mucilaginibacter lappiensis</name>
    <dbReference type="NCBI Taxonomy" id="354630"/>
    <lineage>
        <taxon>Bacteria</taxon>
        <taxon>Pseudomonadati</taxon>
        <taxon>Bacteroidota</taxon>
        <taxon>Sphingobacteriia</taxon>
        <taxon>Sphingobacteriales</taxon>
        <taxon>Sphingobacteriaceae</taxon>
        <taxon>Mucilaginibacter</taxon>
    </lineage>
</organism>
<keyword evidence="9" id="KW-0574">Periplasm</keyword>
<proteinExistence type="inferred from homology"/>
<evidence type="ECO:0000256" key="9">
    <source>
        <dbReference type="ARBA" id="ARBA00022764"/>
    </source>
</evidence>
<evidence type="ECO:0000256" key="12">
    <source>
        <dbReference type="ARBA" id="ARBA00023251"/>
    </source>
</evidence>
<dbReference type="PROSITE" id="PS00744">
    <property type="entry name" value="BETA_LACTAMASE_B_2"/>
    <property type="match status" value="1"/>
</dbReference>
<dbReference type="InterPro" id="IPR001018">
    <property type="entry name" value="Beta-lactamase_class-B_CS"/>
</dbReference>
<evidence type="ECO:0000259" key="14">
    <source>
        <dbReference type="SMART" id="SM00849"/>
    </source>
</evidence>
<comment type="similarity">
    <text evidence="4">Belongs to the metallo-beta-lactamase superfamily. Class-B beta-lactamase family.</text>
</comment>
<dbReference type="Proteomes" id="UP000541583">
    <property type="component" value="Unassembled WGS sequence"/>
</dbReference>
<dbReference type="GO" id="GO:0008800">
    <property type="term" value="F:beta-lactamase activity"/>
    <property type="evidence" value="ECO:0007669"/>
    <property type="project" value="UniProtKB-EC"/>
</dbReference>
<evidence type="ECO:0000256" key="6">
    <source>
        <dbReference type="ARBA" id="ARBA00012865"/>
    </source>
</evidence>
<dbReference type="EMBL" id="JACHCB010000009">
    <property type="protein sequence ID" value="MBB6110931.1"/>
    <property type="molecule type" value="Genomic_DNA"/>
</dbReference>
<name>A0ABR6PMU2_9SPHI</name>
<keyword evidence="12" id="KW-0046">Antibiotic resistance</keyword>
<evidence type="ECO:0000256" key="10">
    <source>
        <dbReference type="ARBA" id="ARBA00022801"/>
    </source>
</evidence>
<dbReference type="PANTHER" id="PTHR42951">
    <property type="entry name" value="METALLO-BETA-LACTAMASE DOMAIN-CONTAINING"/>
    <property type="match status" value="1"/>
</dbReference>
<sequence length="240" mass="27105">MKYILFALFLLSSVFAKAQSKPFRISTKHLTGNVYVYISYGLPDGKTPFPANGLYIVTPAGIILIDTPWDEDQTRQLIDTIKQRYHQKIALCIATHFHTDRTAGLDVLKKNGTKTYTTVLTKQLAKQHNDKQPEFTFTKDTVFNVGGVKVQTYFPGEGHTKDNIVIWLPQTKVLFGGCLIKSMDTNEQGYTADGNITEWPLSVTRVKNHFNDIKYLIPGHQGWQGGTQMLDHTIDIAKQK</sequence>
<dbReference type="RefSeq" id="WP_076374658.1">
    <property type="nucleotide sequence ID" value="NZ_FTMG01000009.1"/>
</dbReference>
<evidence type="ECO:0000256" key="5">
    <source>
        <dbReference type="ARBA" id="ARBA00011245"/>
    </source>
</evidence>
<evidence type="ECO:0000256" key="8">
    <source>
        <dbReference type="ARBA" id="ARBA00022729"/>
    </source>
</evidence>
<comment type="caution">
    <text evidence="15">The sequence shown here is derived from an EMBL/GenBank/DDBJ whole genome shotgun (WGS) entry which is preliminary data.</text>
</comment>
<evidence type="ECO:0000256" key="7">
    <source>
        <dbReference type="ARBA" id="ARBA00022723"/>
    </source>
</evidence>
<evidence type="ECO:0000313" key="16">
    <source>
        <dbReference type="Proteomes" id="UP000541583"/>
    </source>
</evidence>
<dbReference type="InterPro" id="IPR001279">
    <property type="entry name" value="Metallo-B-lactamas"/>
</dbReference>
<dbReference type="InterPro" id="IPR036866">
    <property type="entry name" value="RibonucZ/Hydroxyglut_hydro"/>
</dbReference>
<accession>A0ABR6PMU2</accession>
<evidence type="ECO:0000256" key="11">
    <source>
        <dbReference type="ARBA" id="ARBA00022833"/>
    </source>
</evidence>
<comment type="catalytic activity">
    <reaction evidence="1">
        <text>a beta-lactam + H2O = a substituted beta-amino acid</text>
        <dbReference type="Rhea" id="RHEA:20401"/>
        <dbReference type="ChEBI" id="CHEBI:15377"/>
        <dbReference type="ChEBI" id="CHEBI:35627"/>
        <dbReference type="ChEBI" id="CHEBI:140347"/>
        <dbReference type="EC" id="3.5.2.6"/>
    </reaction>
</comment>
<evidence type="ECO:0000256" key="4">
    <source>
        <dbReference type="ARBA" id="ARBA00005250"/>
    </source>
</evidence>
<dbReference type="InterPro" id="IPR050855">
    <property type="entry name" value="NDM-1-like"/>
</dbReference>
<comment type="cofactor">
    <cofactor evidence="2">
        <name>Zn(2+)</name>
        <dbReference type="ChEBI" id="CHEBI:29105"/>
    </cofactor>
</comment>
<evidence type="ECO:0000256" key="13">
    <source>
        <dbReference type="SAM" id="SignalP"/>
    </source>
</evidence>
<protein>
    <recommendedName>
        <fullName evidence="6">beta-lactamase</fullName>
        <ecNumber evidence="6">3.5.2.6</ecNumber>
    </recommendedName>
</protein>
<evidence type="ECO:0000313" key="15">
    <source>
        <dbReference type="EMBL" id="MBB6110931.1"/>
    </source>
</evidence>
<dbReference type="SMART" id="SM00849">
    <property type="entry name" value="Lactamase_B"/>
    <property type="match status" value="1"/>
</dbReference>
<comment type="subunit">
    <text evidence="5">Monomer.</text>
</comment>